<feature type="region of interest" description="Disordered" evidence="1">
    <location>
        <begin position="86"/>
        <end position="121"/>
    </location>
</feature>
<evidence type="ECO:0000313" key="2">
    <source>
        <dbReference type="EMBL" id="KYM78992.1"/>
    </source>
</evidence>
<dbReference type="Proteomes" id="UP000078540">
    <property type="component" value="Unassembled WGS sequence"/>
</dbReference>
<gene>
    <name evidence="2" type="ORF">ALC53_10546</name>
</gene>
<protein>
    <submittedName>
        <fullName evidence="2">Uncharacterized protein</fullName>
    </submittedName>
</protein>
<evidence type="ECO:0000313" key="3">
    <source>
        <dbReference type="Proteomes" id="UP000078540"/>
    </source>
</evidence>
<name>A0A195B3Z6_9HYME</name>
<organism evidence="2 3">
    <name type="scientific">Atta colombica</name>
    <dbReference type="NCBI Taxonomy" id="520822"/>
    <lineage>
        <taxon>Eukaryota</taxon>
        <taxon>Metazoa</taxon>
        <taxon>Ecdysozoa</taxon>
        <taxon>Arthropoda</taxon>
        <taxon>Hexapoda</taxon>
        <taxon>Insecta</taxon>
        <taxon>Pterygota</taxon>
        <taxon>Neoptera</taxon>
        <taxon>Endopterygota</taxon>
        <taxon>Hymenoptera</taxon>
        <taxon>Apocrita</taxon>
        <taxon>Aculeata</taxon>
        <taxon>Formicoidea</taxon>
        <taxon>Formicidae</taxon>
        <taxon>Myrmicinae</taxon>
        <taxon>Atta</taxon>
    </lineage>
</organism>
<accession>A0A195B3Z6</accession>
<reference evidence="2 3" key="1">
    <citation type="submission" date="2015-09" db="EMBL/GenBank/DDBJ databases">
        <title>Atta colombica WGS genome.</title>
        <authorList>
            <person name="Nygaard S."/>
            <person name="Hu H."/>
            <person name="Boomsma J."/>
            <person name="Zhang G."/>
        </authorList>
    </citation>
    <scope>NUCLEOTIDE SEQUENCE [LARGE SCALE GENOMIC DNA]</scope>
    <source>
        <strain evidence="2">Treedump-2</strain>
        <tissue evidence="2">Whole body</tissue>
    </source>
</reference>
<keyword evidence="3" id="KW-1185">Reference proteome</keyword>
<proteinExistence type="predicted"/>
<sequence length="198" mass="23606">MVCLRLVNRRHRSSRIVALTPGPWIERPTFSGLVTESPLTPGRYEVLDKQLVRAHKDAFYTLEPRWYYVYHSRVYPRVYTSNYASNDEKKRGRNRGGEEEEARKKDKREARKASSRSMKRDNAYIDMPRARQRIVSFPPSFFSHKPTSYSLSPLRTTLRRIPHLFQAVIKSRTSRFNDISELDYHLIYLWKLHKMERS</sequence>
<dbReference type="AlphaFoldDB" id="A0A195B3Z6"/>
<dbReference type="EMBL" id="KQ976625">
    <property type="protein sequence ID" value="KYM78992.1"/>
    <property type="molecule type" value="Genomic_DNA"/>
</dbReference>
<evidence type="ECO:0000256" key="1">
    <source>
        <dbReference type="SAM" id="MobiDB-lite"/>
    </source>
</evidence>